<dbReference type="Gene3D" id="2.70.40.10">
    <property type="match status" value="1"/>
</dbReference>
<protein>
    <submittedName>
        <fullName evidence="3">dCTP deaminase domain-containing protein</fullName>
    </submittedName>
</protein>
<dbReference type="InterPro" id="IPR011962">
    <property type="entry name" value="dCTP_deaminase"/>
</dbReference>
<evidence type="ECO:0000256" key="1">
    <source>
        <dbReference type="ARBA" id="ARBA00022801"/>
    </source>
</evidence>
<proteinExistence type="predicted"/>
<name>A0ABW8FYM7_9GAMM</name>
<keyword evidence="2" id="KW-0546">Nucleotide metabolism</keyword>
<reference evidence="3 4" key="1">
    <citation type="submission" date="2024-10" db="EMBL/GenBank/DDBJ databases">
        <authorList>
            <person name="Lu C.-H."/>
        </authorList>
    </citation>
    <scope>NUCLEOTIDE SEQUENCE [LARGE SCALE GENOMIC DNA]</scope>
    <source>
        <strain evidence="3 4">22QBSP01-2</strain>
    </source>
</reference>
<comment type="caution">
    <text evidence="3">The sequence shown here is derived from an EMBL/GenBank/DDBJ whole genome shotgun (WGS) entry which is preliminary data.</text>
</comment>
<dbReference type="RefSeq" id="WP_207783099.1">
    <property type="nucleotide sequence ID" value="NZ_CP046377.1"/>
</dbReference>
<dbReference type="CDD" id="cd07557">
    <property type="entry name" value="trimeric_dUTPase"/>
    <property type="match status" value="1"/>
</dbReference>
<sequence>MMILTGNEIHRRVKYGEITISPFIESQLNPNSYNYRLGSRLGVPDVRGENVQFDFITLPPEGYVIEANTTYLGHTLETLGSDFFAMSLIGRSSLGRLGLWLQVSANLGHTGSCHQWTLELVAAKPFRLYPGMRIGQISFWANEGDVGLYKGGYASFNDPKTSRLRPEWEVCRG</sequence>
<dbReference type="PANTHER" id="PTHR42680">
    <property type="entry name" value="DCTP DEAMINASE"/>
    <property type="match status" value="1"/>
</dbReference>
<evidence type="ECO:0000313" key="4">
    <source>
        <dbReference type="Proteomes" id="UP001617714"/>
    </source>
</evidence>
<keyword evidence="1" id="KW-0378">Hydrolase</keyword>
<evidence type="ECO:0000313" key="3">
    <source>
        <dbReference type="EMBL" id="MFJ5321923.1"/>
    </source>
</evidence>
<dbReference type="PANTHER" id="PTHR42680:SF3">
    <property type="entry name" value="DCTP DEAMINASE"/>
    <property type="match status" value="1"/>
</dbReference>
<evidence type="ECO:0000256" key="2">
    <source>
        <dbReference type="ARBA" id="ARBA00023080"/>
    </source>
</evidence>
<dbReference type="Pfam" id="PF22769">
    <property type="entry name" value="DCD"/>
    <property type="match status" value="1"/>
</dbReference>
<dbReference type="GeneID" id="90770704"/>
<keyword evidence="4" id="KW-1185">Reference proteome</keyword>
<dbReference type="SUPFAM" id="SSF51283">
    <property type="entry name" value="dUTPase-like"/>
    <property type="match status" value="1"/>
</dbReference>
<accession>A0ABW8FYM7</accession>
<dbReference type="InterPro" id="IPR033704">
    <property type="entry name" value="dUTPase_trimeric"/>
</dbReference>
<dbReference type="EMBL" id="JBIXKD010000010">
    <property type="protein sequence ID" value="MFJ5321923.1"/>
    <property type="molecule type" value="Genomic_DNA"/>
</dbReference>
<organism evidence="3 4">
    <name type="scientific">Pectobacterium parvum</name>
    <dbReference type="NCBI Taxonomy" id="2778550"/>
    <lineage>
        <taxon>Bacteria</taxon>
        <taxon>Pseudomonadati</taxon>
        <taxon>Pseudomonadota</taxon>
        <taxon>Gammaproteobacteria</taxon>
        <taxon>Enterobacterales</taxon>
        <taxon>Pectobacteriaceae</taxon>
        <taxon>Pectobacterium</taxon>
    </lineage>
</organism>
<dbReference type="Proteomes" id="UP001617714">
    <property type="component" value="Unassembled WGS sequence"/>
</dbReference>
<dbReference type="InterPro" id="IPR036157">
    <property type="entry name" value="dUTPase-like_sf"/>
</dbReference>
<gene>
    <name evidence="3" type="ORF">ACIPSN_11270</name>
</gene>